<dbReference type="Proteomes" id="UP000622547">
    <property type="component" value="Unassembled WGS sequence"/>
</dbReference>
<evidence type="ECO:0000313" key="2">
    <source>
        <dbReference type="EMBL" id="GII39514.1"/>
    </source>
</evidence>
<dbReference type="Gene3D" id="1.20.120.520">
    <property type="entry name" value="nmb1532 protein domain like"/>
    <property type="match status" value="1"/>
</dbReference>
<dbReference type="AlphaFoldDB" id="A0A8J3XFZ9"/>
<dbReference type="Pfam" id="PF01814">
    <property type="entry name" value="Hemerythrin"/>
    <property type="match status" value="1"/>
</dbReference>
<proteinExistence type="predicted"/>
<evidence type="ECO:0000313" key="3">
    <source>
        <dbReference type="Proteomes" id="UP000622547"/>
    </source>
</evidence>
<reference evidence="2 3" key="1">
    <citation type="submission" date="2021-01" db="EMBL/GenBank/DDBJ databases">
        <title>Whole genome shotgun sequence of Planotetraspora phitsanulokensis NBRC 104273.</title>
        <authorList>
            <person name="Komaki H."/>
            <person name="Tamura T."/>
        </authorList>
    </citation>
    <scope>NUCLEOTIDE SEQUENCE [LARGE SCALE GENOMIC DNA]</scope>
    <source>
        <strain evidence="2 3">NBRC 104273</strain>
    </source>
</reference>
<protein>
    <recommendedName>
        <fullName evidence="1">Hemerythrin-like domain-containing protein</fullName>
    </recommendedName>
</protein>
<gene>
    <name evidence="2" type="ORF">Pph01_45170</name>
</gene>
<dbReference type="EMBL" id="BOOP01000021">
    <property type="protein sequence ID" value="GII39514.1"/>
    <property type="molecule type" value="Genomic_DNA"/>
</dbReference>
<comment type="caution">
    <text evidence="2">The sequence shown here is derived from an EMBL/GenBank/DDBJ whole genome shotgun (WGS) entry which is preliminary data.</text>
</comment>
<sequence length="200" mass="21646">MAIIETRLAHGMHRTATSLLVEATGRPTVPSTALAELRDFLVANLHHHHESEDGLLWPMITAVEPGAADGLAALGAEHVQLDAVLDALGEVEIRDGVDRAALREAAMAVRDLVHRHLEKEEPLLFPALRDHVSPEAWADFSQKVIATSPTEAAHLMVGFFDEVGTPEEVESVLSALPEPARQFVPMMRTQAQAGLAVLRA</sequence>
<organism evidence="2 3">
    <name type="scientific">Planotetraspora phitsanulokensis</name>
    <dbReference type="NCBI Taxonomy" id="575192"/>
    <lineage>
        <taxon>Bacteria</taxon>
        <taxon>Bacillati</taxon>
        <taxon>Actinomycetota</taxon>
        <taxon>Actinomycetes</taxon>
        <taxon>Streptosporangiales</taxon>
        <taxon>Streptosporangiaceae</taxon>
        <taxon>Planotetraspora</taxon>
    </lineage>
</organism>
<name>A0A8J3XFZ9_9ACTN</name>
<evidence type="ECO:0000259" key="1">
    <source>
        <dbReference type="Pfam" id="PF01814"/>
    </source>
</evidence>
<dbReference type="InterPro" id="IPR012312">
    <property type="entry name" value="Hemerythrin-like"/>
</dbReference>
<keyword evidence="3" id="KW-1185">Reference proteome</keyword>
<accession>A0A8J3XFZ9</accession>
<feature type="domain" description="Hemerythrin-like" evidence="1">
    <location>
        <begin position="10"/>
        <end position="128"/>
    </location>
</feature>